<evidence type="ECO:0000259" key="1">
    <source>
        <dbReference type="PROSITE" id="PS51471"/>
    </source>
</evidence>
<evidence type="ECO:0000313" key="3">
    <source>
        <dbReference type="Proteomes" id="UP001156691"/>
    </source>
</evidence>
<dbReference type="Gene3D" id="2.60.120.590">
    <property type="entry name" value="Alpha-ketoglutarate-dependent dioxygenase AlkB-like"/>
    <property type="match status" value="1"/>
</dbReference>
<dbReference type="Proteomes" id="UP001156691">
    <property type="component" value="Unassembled WGS sequence"/>
</dbReference>
<name>A0ABQ5WB00_9HYPH</name>
<feature type="domain" description="Fe2OG dioxygenase" evidence="1">
    <location>
        <begin position="87"/>
        <end position="178"/>
    </location>
</feature>
<dbReference type="PROSITE" id="PS51471">
    <property type="entry name" value="FE2OG_OXY"/>
    <property type="match status" value="1"/>
</dbReference>
<accession>A0ABQ5WB00</accession>
<proteinExistence type="predicted"/>
<dbReference type="InterPro" id="IPR027450">
    <property type="entry name" value="AlkB-like"/>
</dbReference>
<dbReference type="PANTHER" id="PTHR12463">
    <property type="entry name" value="OXYGENASE-RELATED"/>
    <property type="match status" value="1"/>
</dbReference>
<protein>
    <submittedName>
        <fullName evidence="2">2OG-Fe(II) oxygenase</fullName>
    </submittedName>
</protein>
<gene>
    <name evidence="2" type="ORF">GCM10010862_45270</name>
</gene>
<keyword evidence="3" id="KW-1185">Reference proteome</keyword>
<evidence type="ECO:0000313" key="2">
    <source>
        <dbReference type="EMBL" id="GLQ57268.1"/>
    </source>
</evidence>
<dbReference type="PANTHER" id="PTHR12463:SF1">
    <property type="entry name" value="2-OXOGLUTARATE AND FE-DEPENDENT OXYGENASE FAMILY PROTEIN"/>
    <property type="match status" value="1"/>
</dbReference>
<sequence length="179" mass="20185">MPDLPPGLRYEPGLMGVDEADRLTQTIAQLPFKAFEFHGFTGKRRVVSFGWKYDFASERVERIEPMPAFLVPLRDKAASFGGLPPETLEQALVTEYQPGAAIGWHKDKAVFDEVIGISLGAPCTMRFRRKAGAKWERRNLTLEPGSAYLISGEARTLWEHSIPPVEELRYSVTFRSMRG</sequence>
<reference evidence="3" key="1">
    <citation type="journal article" date="2019" name="Int. J. Syst. Evol. Microbiol.">
        <title>The Global Catalogue of Microorganisms (GCM) 10K type strain sequencing project: providing services to taxonomists for standard genome sequencing and annotation.</title>
        <authorList>
            <consortium name="The Broad Institute Genomics Platform"/>
            <consortium name="The Broad Institute Genome Sequencing Center for Infectious Disease"/>
            <person name="Wu L."/>
            <person name="Ma J."/>
        </authorList>
    </citation>
    <scope>NUCLEOTIDE SEQUENCE [LARGE SCALE GENOMIC DNA]</scope>
    <source>
        <strain evidence="3">NBRC 112416</strain>
    </source>
</reference>
<dbReference type="InterPro" id="IPR032857">
    <property type="entry name" value="ALKBH4"/>
</dbReference>
<dbReference type="InterPro" id="IPR037151">
    <property type="entry name" value="AlkB-like_sf"/>
</dbReference>
<comment type="caution">
    <text evidence="2">The sequence shown here is derived from an EMBL/GenBank/DDBJ whole genome shotgun (WGS) entry which is preliminary data.</text>
</comment>
<dbReference type="SUPFAM" id="SSF51197">
    <property type="entry name" value="Clavaminate synthase-like"/>
    <property type="match status" value="1"/>
</dbReference>
<dbReference type="Pfam" id="PF13532">
    <property type="entry name" value="2OG-FeII_Oxy_2"/>
    <property type="match status" value="1"/>
</dbReference>
<dbReference type="EMBL" id="BSNS01000023">
    <property type="protein sequence ID" value="GLQ57268.1"/>
    <property type="molecule type" value="Genomic_DNA"/>
</dbReference>
<organism evidence="2 3">
    <name type="scientific">Devosia nitrariae</name>
    <dbReference type="NCBI Taxonomy" id="2071872"/>
    <lineage>
        <taxon>Bacteria</taxon>
        <taxon>Pseudomonadati</taxon>
        <taxon>Pseudomonadota</taxon>
        <taxon>Alphaproteobacteria</taxon>
        <taxon>Hyphomicrobiales</taxon>
        <taxon>Devosiaceae</taxon>
        <taxon>Devosia</taxon>
    </lineage>
</organism>
<dbReference type="InterPro" id="IPR005123">
    <property type="entry name" value="Oxoglu/Fe-dep_dioxygenase_dom"/>
</dbReference>